<keyword evidence="11" id="KW-1185">Reference proteome</keyword>
<comment type="subcellular location">
    <subcellularLocation>
        <location evidence="1">Membrane</location>
        <topology evidence="1">Multi-pass membrane protein</topology>
    </subcellularLocation>
</comment>
<protein>
    <recommendedName>
        <fullName evidence="9">Wax synthase domain-containing protein</fullName>
    </recommendedName>
</protein>
<evidence type="ECO:0000256" key="7">
    <source>
        <dbReference type="ARBA" id="ARBA00023136"/>
    </source>
</evidence>
<evidence type="ECO:0000259" key="9">
    <source>
        <dbReference type="Pfam" id="PF13813"/>
    </source>
</evidence>
<dbReference type="GO" id="GO:0008374">
    <property type="term" value="F:O-acyltransferase activity"/>
    <property type="evidence" value="ECO:0007669"/>
    <property type="project" value="InterPro"/>
</dbReference>
<evidence type="ECO:0000256" key="8">
    <source>
        <dbReference type="SAM" id="Phobius"/>
    </source>
</evidence>
<dbReference type="PANTHER" id="PTHR31595">
    <property type="entry name" value="LONG-CHAIN-ALCOHOL O-FATTY-ACYLTRANSFERASE 3-RELATED"/>
    <property type="match status" value="1"/>
</dbReference>
<feature type="transmembrane region" description="Helical" evidence="8">
    <location>
        <begin position="155"/>
        <end position="173"/>
    </location>
</feature>
<feature type="transmembrane region" description="Helical" evidence="8">
    <location>
        <begin position="71"/>
        <end position="94"/>
    </location>
</feature>
<evidence type="ECO:0000256" key="3">
    <source>
        <dbReference type="ARBA" id="ARBA00007282"/>
    </source>
</evidence>
<comment type="pathway">
    <text evidence="2">Secondary metabolite biosynthesis.</text>
</comment>
<keyword evidence="6 8" id="KW-1133">Transmembrane helix</keyword>
<dbReference type="Proteomes" id="UP000256690">
    <property type="component" value="Unassembled WGS sequence"/>
</dbReference>
<name>A0A3D8T6L3_9EURO</name>
<keyword evidence="7 8" id="KW-0472">Membrane</keyword>
<comment type="caution">
    <text evidence="10">The sequence shown here is derived from an EMBL/GenBank/DDBJ whole genome shotgun (WGS) entry which is preliminary data.</text>
</comment>
<keyword evidence="5 8" id="KW-0812">Transmembrane</keyword>
<evidence type="ECO:0000256" key="1">
    <source>
        <dbReference type="ARBA" id="ARBA00004141"/>
    </source>
</evidence>
<dbReference type="EMBL" id="PVWQ01000001">
    <property type="protein sequence ID" value="RDW94071.1"/>
    <property type="molecule type" value="Genomic_DNA"/>
</dbReference>
<sequence>MSFQFSPRILPQSWLFWSAICAETTLAAFAIVLTLKRSLTRRVVNLVLTLLVCTEISLLPSLGGPPVLKGLLSFFILLKACHLASIFAVIGIELRDHIDYATLRNSRIIPQLLAASGLVFSFRGIGTPWEIKILKAQAQPHATPPTRSRCLLRRAARVLLQIFAVDLIFFGYIDSHQRWKPQVFDFETEFLGPNTTAEQLIARSHLCIVGIVGLAMLIDLAHGLLAITFIATGLTSCAQWPPAFGRISDAYTVRRFWAKTWHQFLRWPTLSVSTCVRRHLRRVIQLPPLADQLLSLIMVFSLSGFFHQAAAVYTDVPGSLVGISSFFMISPLAMLFEEGAQRVYCEVLVPRLGWRVPRHCGYLLGYLWTYLCIYLFAPWFLFPIFRLPLDRDHLGDYSVTKAFGATATGALIALAGLGVRYASW</sequence>
<evidence type="ECO:0000256" key="2">
    <source>
        <dbReference type="ARBA" id="ARBA00005179"/>
    </source>
</evidence>
<dbReference type="RefSeq" id="XP_026609254.1">
    <property type="nucleotide sequence ID" value="XM_026743409.1"/>
</dbReference>
<dbReference type="AlphaFoldDB" id="A0A3D8T6L3"/>
<dbReference type="OrthoDB" id="1077582at2759"/>
<feature type="transmembrane region" description="Helical" evidence="8">
    <location>
        <begin position="14"/>
        <end position="35"/>
    </location>
</feature>
<dbReference type="Pfam" id="PF13813">
    <property type="entry name" value="MBOAT_2"/>
    <property type="match status" value="1"/>
</dbReference>
<proteinExistence type="inferred from homology"/>
<dbReference type="GeneID" id="38111763"/>
<dbReference type="GO" id="GO:0016020">
    <property type="term" value="C:membrane"/>
    <property type="evidence" value="ECO:0007669"/>
    <property type="project" value="UniProtKB-SubCell"/>
</dbReference>
<keyword evidence="4" id="KW-0808">Transferase</keyword>
<evidence type="ECO:0000256" key="4">
    <source>
        <dbReference type="ARBA" id="ARBA00022679"/>
    </source>
</evidence>
<reference evidence="10 11" key="1">
    <citation type="journal article" date="2018" name="IMA Fungus">
        <title>IMA Genome-F 9: Draft genome sequence of Annulohypoxylon stygium, Aspergillus mulundensis, Berkeleyomyces basicola (syn. Thielaviopsis basicola), Ceratocystis smalleyi, two Cercospora beticola strains, Coleophoma cylindrospora, Fusarium fracticaudum, Phialophora cf. hyalina, and Morchella septimelata.</title>
        <authorList>
            <person name="Wingfield B.D."/>
            <person name="Bills G.F."/>
            <person name="Dong Y."/>
            <person name="Huang W."/>
            <person name="Nel W.J."/>
            <person name="Swalarsk-Parry B.S."/>
            <person name="Vaghefi N."/>
            <person name="Wilken P.M."/>
            <person name="An Z."/>
            <person name="de Beer Z.W."/>
            <person name="De Vos L."/>
            <person name="Chen L."/>
            <person name="Duong T.A."/>
            <person name="Gao Y."/>
            <person name="Hammerbacher A."/>
            <person name="Kikkert J.R."/>
            <person name="Li Y."/>
            <person name="Li H."/>
            <person name="Li K."/>
            <person name="Li Q."/>
            <person name="Liu X."/>
            <person name="Ma X."/>
            <person name="Naidoo K."/>
            <person name="Pethybridge S.J."/>
            <person name="Sun J."/>
            <person name="Steenkamp E.T."/>
            <person name="van der Nest M.A."/>
            <person name="van Wyk S."/>
            <person name="Wingfield M.J."/>
            <person name="Xiong C."/>
            <person name="Yue Q."/>
            <person name="Zhang X."/>
        </authorList>
    </citation>
    <scope>NUCLEOTIDE SEQUENCE [LARGE SCALE GENOMIC DNA]</scope>
    <source>
        <strain evidence="10 11">DSM 5745</strain>
    </source>
</reference>
<dbReference type="PANTHER" id="PTHR31595:SF57">
    <property type="entry name" value="OS04G0481900 PROTEIN"/>
    <property type="match status" value="1"/>
</dbReference>
<feature type="transmembrane region" description="Helical" evidence="8">
    <location>
        <begin position="42"/>
        <end position="59"/>
    </location>
</feature>
<comment type="similarity">
    <text evidence="3">Belongs to the wax synthase family.</text>
</comment>
<evidence type="ECO:0000256" key="6">
    <source>
        <dbReference type="ARBA" id="ARBA00022989"/>
    </source>
</evidence>
<feature type="transmembrane region" description="Helical" evidence="8">
    <location>
        <begin position="361"/>
        <end position="382"/>
    </location>
</feature>
<evidence type="ECO:0000256" key="5">
    <source>
        <dbReference type="ARBA" id="ARBA00022692"/>
    </source>
</evidence>
<dbReference type="InterPro" id="IPR044851">
    <property type="entry name" value="Wax_synthase"/>
</dbReference>
<gene>
    <name evidence="10" type="ORF">DSM5745_01393</name>
</gene>
<dbReference type="InterPro" id="IPR032805">
    <property type="entry name" value="Wax_synthase_dom"/>
</dbReference>
<accession>A0A3D8T6L3</accession>
<feature type="transmembrane region" description="Helical" evidence="8">
    <location>
        <begin position="402"/>
        <end position="422"/>
    </location>
</feature>
<organism evidence="10 11">
    <name type="scientific">Aspergillus mulundensis</name>
    <dbReference type="NCBI Taxonomy" id="1810919"/>
    <lineage>
        <taxon>Eukaryota</taxon>
        <taxon>Fungi</taxon>
        <taxon>Dikarya</taxon>
        <taxon>Ascomycota</taxon>
        <taxon>Pezizomycotina</taxon>
        <taxon>Eurotiomycetes</taxon>
        <taxon>Eurotiomycetidae</taxon>
        <taxon>Eurotiales</taxon>
        <taxon>Aspergillaceae</taxon>
        <taxon>Aspergillus</taxon>
        <taxon>Aspergillus subgen. Nidulantes</taxon>
    </lineage>
</organism>
<evidence type="ECO:0000313" key="10">
    <source>
        <dbReference type="EMBL" id="RDW94071.1"/>
    </source>
</evidence>
<feature type="domain" description="Wax synthase" evidence="9">
    <location>
        <begin position="240"/>
        <end position="328"/>
    </location>
</feature>
<dbReference type="STRING" id="1810919.A0A3D8T6L3"/>
<dbReference type="GO" id="GO:0006629">
    <property type="term" value="P:lipid metabolic process"/>
    <property type="evidence" value="ECO:0007669"/>
    <property type="project" value="InterPro"/>
</dbReference>
<evidence type="ECO:0000313" key="11">
    <source>
        <dbReference type="Proteomes" id="UP000256690"/>
    </source>
</evidence>